<keyword evidence="3 6" id="KW-0238">DNA-binding</keyword>
<dbReference type="InterPro" id="IPR058163">
    <property type="entry name" value="LysR-type_TF_proteobact-type"/>
</dbReference>
<dbReference type="Pfam" id="PF00126">
    <property type="entry name" value="HTH_1"/>
    <property type="match status" value="1"/>
</dbReference>
<dbReference type="GO" id="GO:0006351">
    <property type="term" value="P:DNA-templated transcription"/>
    <property type="evidence" value="ECO:0007669"/>
    <property type="project" value="TreeGrafter"/>
</dbReference>
<feature type="domain" description="HTH lysR-type" evidence="5">
    <location>
        <begin position="5"/>
        <end position="62"/>
    </location>
</feature>
<evidence type="ECO:0000259" key="5">
    <source>
        <dbReference type="PROSITE" id="PS50931"/>
    </source>
</evidence>
<dbReference type="SUPFAM" id="SSF53850">
    <property type="entry name" value="Periplasmic binding protein-like II"/>
    <property type="match status" value="1"/>
</dbReference>
<sequence length="307" mass="34055">MPHLPDFEAWAVFAKVVERGSFSAAAEDLGLSKTTVSKIITRLEERMRTTLLHRTTRQLSLTESGRSALSRASRILSDGAAIEEDISEEAATPRGTVKIAVTITFGLEHLAPVIPDFIAKYPEVGVDLHLTDDAIDMVAEGYDLAVRVGAAADSSLLISRLFSFRLPVVASPAYFERRGRPAHPRDLEGHEALLFSHVPDHAHWRFQHPEHGSLVVPVTGRFHVNNGLAAVPALVAGMGITVLPESFVWRELEDGRLEEVLADWTVPSIPVNMLTPPRRVRPARVRVMIEFLRQRFMTMPWARGVEV</sequence>
<evidence type="ECO:0000313" key="6">
    <source>
        <dbReference type="EMBL" id="TWB24983.1"/>
    </source>
</evidence>
<dbReference type="AlphaFoldDB" id="A0A560FTM7"/>
<evidence type="ECO:0000256" key="4">
    <source>
        <dbReference type="ARBA" id="ARBA00023163"/>
    </source>
</evidence>
<dbReference type="InterPro" id="IPR000847">
    <property type="entry name" value="LysR_HTH_N"/>
</dbReference>
<dbReference type="RefSeq" id="WP_145618394.1">
    <property type="nucleotide sequence ID" value="NZ_VITO01000011.1"/>
</dbReference>
<dbReference type="Pfam" id="PF03466">
    <property type="entry name" value="LysR_substrate"/>
    <property type="match status" value="1"/>
</dbReference>
<dbReference type="GO" id="GO:0043565">
    <property type="term" value="F:sequence-specific DNA binding"/>
    <property type="evidence" value="ECO:0007669"/>
    <property type="project" value="TreeGrafter"/>
</dbReference>
<gene>
    <name evidence="6" type="ORF">FBZ88_11160</name>
</gene>
<dbReference type="InterPro" id="IPR036390">
    <property type="entry name" value="WH_DNA-bd_sf"/>
</dbReference>
<dbReference type="Gene3D" id="3.40.190.290">
    <property type="match status" value="1"/>
</dbReference>
<organism evidence="6 7">
    <name type="scientific">Nitrospirillum amazonense</name>
    <dbReference type="NCBI Taxonomy" id="28077"/>
    <lineage>
        <taxon>Bacteria</taxon>
        <taxon>Pseudomonadati</taxon>
        <taxon>Pseudomonadota</taxon>
        <taxon>Alphaproteobacteria</taxon>
        <taxon>Rhodospirillales</taxon>
        <taxon>Azospirillaceae</taxon>
        <taxon>Nitrospirillum</taxon>
    </lineage>
</organism>
<name>A0A560FTM7_9PROT</name>
<comment type="similarity">
    <text evidence="1">Belongs to the LysR transcriptional regulatory family.</text>
</comment>
<evidence type="ECO:0000256" key="1">
    <source>
        <dbReference type="ARBA" id="ARBA00009437"/>
    </source>
</evidence>
<dbReference type="PROSITE" id="PS50931">
    <property type="entry name" value="HTH_LYSR"/>
    <property type="match status" value="1"/>
</dbReference>
<keyword evidence="2" id="KW-0805">Transcription regulation</keyword>
<dbReference type="InterPro" id="IPR036388">
    <property type="entry name" value="WH-like_DNA-bd_sf"/>
</dbReference>
<dbReference type="Gene3D" id="1.10.10.10">
    <property type="entry name" value="Winged helix-like DNA-binding domain superfamily/Winged helix DNA-binding domain"/>
    <property type="match status" value="1"/>
</dbReference>
<protein>
    <submittedName>
        <fullName evidence="6">DNA-binding transcriptional LysR family regulator</fullName>
    </submittedName>
</protein>
<dbReference type="Proteomes" id="UP000316545">
    <property type="component" value="Unassembled WGS sequence"/>
</dbReference>
<evidence type="ECO:0000256" key="3">
    <source>
        <dbReference type="ARBA" id="ARBA00023125"/>
    </source>
</evidence>
<dbReference type="FunFam" id="1.10.10.10:FF:000001">
    <property type="entry name" value="LysR family transcriptional regulator"/>
    <property type="match status" value="1"/>
</dbReference>
<dbReference type="PANTHER" id="PTHR30537">
    <property type="entry name" value="HTH-TYPE TRANSCRIPTIONAL REGULATOR"/>
    <property type="match status" value="1"/>
</dbReference>
<dbReference type="SUPFAM" id="SSF46785">
    <property type="entry name" value="Winged helix' DNA-binding domain"/>
    <property type="match status" value="1"/>
</dbReference>
<dbReference type="GO" id="GO:0003700">
    <property type="term" value="F:DNA-binding transcription factor activity"/>
    <property type="evidence" value="ECO:0007669"/>
    <property type="project" value="InterPro"/>
</dbReference>
<evidence type="ECO:0000256" key="2">
    <source>
        <dbReference type="ARBA" id="ARBA00023015"/>
    </source>
</evidence>
<accession>A0A560FTM7</accession>
<proteinExistence type="inferred from homology"/>
<dbReference type="InterPro" id="IPR005119">
    <property type="entry name" value="LysR_subst-bd"/>
</dbReference>
<reference evidence="6 7" key="1">
    <citation type="submission" date="2019-06" db="EMBL/GenBank/DDBJ databases">
        <title>Genomic Encyclopedia of Type Strains, Phase IV (KMG-V): Genome sequencing to study the core and pangenomes of soil and plant-associated prokaryotes.</title>
        <authorList>
            <person name="Whitman W."/>
        </authorList>
    </citation>
    <scope>NUCLEOTIDE SEQUENCE [LARGE SCALE GENOMIC DNA]</scope>
    <source>
        <strain evidence="6 7">BR 11865</strain>
    </source>
</reference>
<comment type="caution">
    <text evidence="6">The sequence shown here is derived from an EMBL/GenBank/DDBJ whole genome shotgun (WGS) entry which is preliminary data.</text>
</comment>
<dbReference type="EMBL" id="VITO01000011">
    <property type="protein sequence ID" value="TWB24983.1"/>
    <property type="molecule type" value="Genomic_DNA"/>
</dbReference>
<dbReference type="PANTHER" id="PTHR30537:SF5">
    <property type="entry name" value="HTH-TYPE TRANSCRIPTIONAL ACTIVATOR TTDR-RELATED"/>
    <property type="match status" value="1"/>
</dbReference>
<evidence type="ECO:0000313" key="7">
    <source>
        <dbReference type="Proteomes" id="UP000316545"/>
    </source>
</evidence>
<dbReference type="CDD" id="cd08422">
    <property type="entry name" value="PBP2_CrgA_like"/>
    <property type="match status" value="1"/>
</dbReference>
<keyword evidence="7" id="KW-1185">Reference proteome</keyword>
<keyword evidence="4" id="KW-0804">Transcription</keyword>